<evidence type="ECO:0000256" key="7">
    <source>
        <dbReference type="ARBA" id="ARBA00022490"/>
    </source>
</evidence>
<dbReference type="InterPro" id="IPR050054">
    <property type="entry name" value="UPRTase/APRTase"/>
</dbReference>
<dbReference type="Gene3D" id="3.40.50.2020">
    <property type="match status" value="1"/>
</dbReference>
<evidence type="ECO:0000256" key="8">
    <source>
        <dbReference type="ARBA" id="ARBA00022676"/>
    </source>
</evidence>
<dbReference type="FunFam" id="3.40.50.2020:FF:000021">
    <property type="entry name" value="Adenine phosphoribosyltransferase"/>
    <property type="match status" value="1"/>
</dbReference>
<dbReference type="GO" id="GO:0006168">
    <property type="term" value="P:adenine salvage"/>
    <property type="evidence" value="ECO:0007669"/>
    <property type="project" value="InterPro"/>
</dbReference>
<reference evidence="13 14" key="1">
    <citation type="journal article" date="2011" name="Stand. Genomic Sci.">
        <title>Complete genome sequence of the gliding, heparinolytic Pedobacter saltans type strain (113).</title>
        <authorList>
            <person name="Liolios K."/>
            <person name="Sikorski J."/>
            <person name="Lu M."/>
            <person name="Nolan M."/>
            <person name="Lapidus A."/>
            <person name="Lucas S."/>
            <person name="Hammon N."/>
            <person name="Deshpande S."/>
            <person name="Cheng J.F."/>
            <person name="Tapia R."/>
            <person name="Han C."/>
            <person name="Goodwin L."/>
            <person name="Pitluck S."/>
            <person name="Huntemann M."/>
            <person name="Ivanova N."/>
            <person name="Pagani I."/>
            <person name="Mavromatis K."/>
            <person name="Ovchinikova G."/>
            <person name="Pati A."/>
            <person name="Chen A."/>
            <person name="Palaniappan K."/>
            <person name="Land M."/>
            <person name="Hauser L."/>
            <person name="Brambilla E.M."/>
            <person name="Kotsyurbenko O."/>
            <person name="Rohde M."/>
            <person name="Tindall B.J."/>
            <person name="Abt B."/>
            <person name="Goker M."/>
            <person name="Detter J.C."/>
            <person name="Woyke T."/>
            <person name="Bristow J."/>
            <person name="Eisen J.A."/>
            <person name="Markowitz V."/>
            <person name="Hugenholtz P."/>
            <person name="Klenk H.P."/>
            <person name="Kyrpides N.C."/>
        </authorList>
    </citation>
    <scope>NUCLEOTIDE SEQUENCE [LARGE SCALE GENOMIC DNA]</scope>
    <source>
        <strain evidence="14">ATCC 51119 / DSM 12145 / JCM 21818 / LMG 10337 / NBRC 100064 / NCIMB 13643</strain>
    </source>
</reference>
<comment type="similarity">
    <text evidence="5 11">Belongs to the purine/pyrimidine phosphoribosyltransferase family.</text>
</comment>
<dbReference type="EC" id="2.4.2.7" evidence="6 11"/>
<comment type="subunit">
    <text evidence="11">Homodimer.</text>
</comment>
<dbReference type="UniPathway" id="UPA00588">
    <property type="reaction ID" value="UER00646"/>
</dbReference>
<dbReference type="NCBIfam" id="TIGR01090">
    <property type="entry name" value="apt"/>
    <property type="match status" value="1"/>
</dbReference>
<dbReference type="KEGG" id="psn:Pedsa_2275"/>
<dbReference type="GO" id="GO:0005737">
    <property type="term" value="C:cytoplasm"/>
    <property type="evidence" value="ECO:0007669"/>
    <property type="project" value="UniProtKB-SubCell"/>
</dbReference>
<dbReference type="HOGENOM" id="CLU_063339_3_0_10"/>
<dbReference type="NCBIfam" id="NF002636">
    <property type="entry name" value="PRK02304.1-5"/>
    <property type="match status" value="1"/>
</dbReference>
<evidence type="ECO:0000256" key="2">
    <source>
        <dbReference type="ARBA" id="ARBA00003968"/>
    </source>
</evidence>
<comment type="pathway">
    <text evidence="4 11">Purine metabolism; AMP biosynthesis via salvage pathway; AMP from adenine: step 1/1.</text>
</comment>
<dbReference type="OrthoDB" id="9803963at2"/>
<dbReference type="CDD" id="cd06223">
    <property type="entry name" value="PRTases_typeI"/>
    <property type="match status" value="1"/>
</dbReference>
<evidence type="ECO:0000313" key="14">
    <source>
        <dbReference type="Proteomes" id="UP000000310"/>
    </source>
</evidence>
<dbReference type="EMBL" id="CP002545">
    <property type="protein sequence ID" value="ADY52824.1"/>
    <property type="molecule type" value="Genomic_DNA"/>
</dbReference>
<organism evidence="13 14">
    <name type="scientific">Pseudopedobacter saltans (strain ATCC 51119 / DSM 12145 / JCM 21818 / CCUG 39354 / LMG 10337 / NBRC 100064 / NCIMB 13643)</name>
    <name type="common">Pedobacter saltans</name>
    <dbReference type="NCBI Taxonomy" id="762903"/>
    <lineage>
        <taxon>Bacteria</taxon>
        <taxon>Pseudomonadati</taxon>
        <taxon>Bacteroidota</taxon>
        <taxon>Sphingobacteriia</taxon>
        <taxon>Sphingobacteriales</taxon>
        <taxon>Sphingobacteriaceae</taxon>
        <taxon>Pseudopedobacter</taxon>
    </lineage>
</organism>
<dbReference type="InterPro" id="IPR029057">
    <property type="entry name" value="PRTase-like"/>
</dbReference>
<reference evidence="14" key="2">
    <citation type="submission" date="2011-02" db="EMBL/GenBank/DDBJ databases">
        <title>The complete genome of Pedobacter saltans DSM 12145.</title>
        <authorList>
            <consortium name="US DOE Joint Genome Institute (JGI-PGF)"/>
            <person name="Lucas S."/>
            <person name="Copeland A."/>
            <person name="Lapidus A."/>
            <person name="Bruce D."/>
            <person name="Goodwin L."/>
            <person name="Pitluck S."/>
            <person name="Kyrpides N."/>
            <person name="Mavromatis K."/>
            <person name="Pagani I."/>
            <person name="Ivanova N."/>
            <person name="Ovchinnikova G."/>
            <person name="Lu M."/>
            <person name="Detter J.C."/>
            <person name="Han C."/>
            <person name="Land M."/>
            <person name="Hauser L."/>
            <person name="Markowitz V."/>
            <person name="Cheng J.-F."/>
            <person name="Hugenholtz P."/>
            <person name="Woyke T."/>
            <person name="Wu D."/>
            <person name="Tindall B."/>
            <person name="Pomrenke H.G."/>
            <person name="Brambilla E."/>
            <person name="Klenk H.-P."/>
            <person name="Eisen J.A."/>
        </authorList>
    </citation>
    <scope>NUCLEOTIDE SEQUENCE [LARGE SCALE GENOMIC DNA]</scope>
    <source>
        <strain evidence="14">ATCC 51119 / DSM 12145 / JCM 21818 / LMG 10337 / NBRC 100064 / NCIMB 13643</strain>
    </source>
</reference>
<dbReference type="PANTHER" id="PTHR32315:SF3">
    <property type="entry name" value="ADENINE PHOSPHORIBOSYLTRANSFERASE"/>
    <property type="match status" value="1"/>
</dbReference>
<dbReference type="InterPro" id="IPR000836">
    <property type="entry name" value="PRTase_dom"/>
</dbReference>
<keyword evidence="14" id="KW-1185">Reference proteome</keyword>
<evidence type="ECO:0000256" key="11">
    <source>
        <dbReference type="HAMAP-Rule" id="MF_00004"/>
    </source>
</evidence>
<feature type="domain" description="Phosphoribosyltransferase" evidence="12">
    <location>
        <begin position="29"/>
        <end position="151"/>
    </location>
</feature>
<dbReference type="GO" id="GO:0002055">
    <property type="term" value="F:adenine binding"/>
    <property type="evidence" value="ECO:0007669"/>
    <property type="project" value="TreeGrafter"/>
</dbReference>
<dbReference type="AlphaFoldDB" id="F0SCJ0"/>
<gene>
    <name evidence="11" type="primary">apt</name>
    <name evidence="13" type="ordered locus">Pedsa_2275</name>
</gene>
<comment type="subcellular location">
    <subcellularLocation>
        <location evidence="3 11">Cytoplasm</location>
    </subcellularLocation>
</comment>
<evidence type="ECO:0000256" key="10">
    <source>
        <dbReference type="ARBA" id="ARBA00022726"/>
    </source>
</evidence>
<evidence type="ECO:0000256" key="3">
    <source>
        <dbReference type="ARBA" id="ARBA00004496"/>
    </source>
</evidence>
<evidence type="ECO:0000256" key="9">
    <source>
        <dbReference type="ARBA" id="ARBA00022679"/>
    </source>
</evidence>
<comment type="catalytic activity">
    <reaction evidence="1 11">
        <text>AMP + diphosphate = 5-phospho-alpha-D-ribose 1-diphosphate + adenine</text>
        <dbReference type="Rhea" id="RHEA:16609"/>
        <dbReference type="ChEBI" id="CHEBI:16708"/>
        <dbReference type="ChEBI" id="CHEBI:33019"/>
        <dbReference type="ChEBI" id="CHEBI:58017"/>
        <dbReference type="ChEBI" id="CHEBI:456215"/>
        <dbReference type="EC" id="2.4.2.7"/>
    </reaction>
</comment>
<evidence type="ECO:0000259" key="12">
    <source>
        <dbReference type="Pfam" id="PF00156"/>
    </source>
</evidence>
<evidence type="ECO:0000313" key="13">
    <source>
        <dbReference type="EMBL" id="ADY52824.1"/>
    </source>
</evidence>
<dbReference type="SUPFAM" id="SSF53271">
    <property type="entry name" value="PRTase-like"/>
    <property type="match status" value="1"/>
</dbReference>
<keyword evidence="9 11" id="KW-0808">Transferase</keyword>
<dbReference type="HAMAP" id="MF_00004">
    <property type="entry name" value="Aden_phosphoribosyltr"/>
    <property type="match status" value="1"/>
</dbReference>
<dbReference type="eggNOG" id="COG0503">
    <property type="taxonomic scope" value="Bacteria"/>
</dbReference>
<keyword evidence="10 11" id="KW-0660">Purine salvage</keyword>
<comment type="function">
    <text evidence="2 11">Catalyzes a salvage reaction resulting in the formation of AMP, that is energically less costly than de novo synthesis.</text>
</comment>
<dbReference type="GO" id="GO:0003999">
    <property type="term" value="F:adenine phosphoribosyltransferase activity"/>
    <property type="evidence" value="ECO:0007669"/>
    <property type="project" value="UniProtKB-UniRule"/>
</dbReference>
<dbReference type="NCBIfam" id="NF002634">
    <property type="entry name" value="PRK02304.1-3"/>
    <property type="match status" value="1"/>
</dbReference>
<dbReference type="RefSeq" id="WP_013633310.1">
    <property type="nucleotide sequence ID" value="NC_015177.1"/>
</dbReference>
<protein>
    <recommendedName>
        <fullName evidence="6 11">Adenine phosphoribosyltransferase</fullName>
        <shortName evidence="11">APRT</shortName>
        <ecNumber evidence="6 11">2.4.2.7</ecNumber>
    </recommendedName>
</protein>
<evidence type="ECO:0000256" key="6">
    <source>
        <dbReference type="ARBA" id="ARBA00011893"/>
    </source>
</evidence>
<dbReference type="Proteomes" id="UP000000310">
    <property type="component" value="Chromosome"/>
</dbReference>
<evidence type="ECO:0000256" key="5">
    <source>
        <dbReference type="ARBA" id="ARBA00008391"/>
    </source>
</evidence>
<accession>F0SCJ0</accession>
<dbReference type="InterPro" id="IPR005764">
    <property type="entry name" value="Ade_phspho_trans"/>
</dbReference>
<proteinExistence type="inferred from homology"/>
<evidence type="ECO:0000256" key="4">
    <source>
        <dbReference type="ARBA" id="ARBA00004659"/>
    </source>
</evidence>
<keyword evidence="7 11" id="KW-0963">Cytoplasm</keyword>
<dbReference type="GO" id="GO:0016208">
    <property type="term" value="F:AMP binding"/>
    <property type="evidence" value="ECO:0007669"/>
    <property type="project" value="TreeGrafter"/>
</dbReference>
<name>F0SCJ0_PSESL</name>
<evidence type="ECO:0000256" key="1">
    <source>
        <dbReference type="ARBA" id="ARBA00000868"/>
    </source>
</evidence>
<dbReference type="GO" id="GO:0006166">
    <property type="term" value="P:purine ribonucleoside salvage"/>
    <property type="evidence" value="ECO:0007669"/>
    <property type="project" value="UniProtKB-UniRule"/>
</dbReference>
<dbReference type="PANTHER" id="PTHR32315">
    <property type="entry name" value="ADENINE PHOSPHORIBOSYLTRANSFERASE"/>
    <property type="match status" value="1"/>
</dbReference>
<dbReference type="STRING" id="762903.Pedsa_2275"/>
<keyword evidence="8 11" id="KW-0328">Glycosyltransferase</keyword>
<sequence length="177" mass="19667">MIEQKIRSEVRDIIDFPKDGIVFKDITPILKNPALCTEIVEEFVTRVAHLKIDAIVGIESRGFLFGMLLANRLQKPFIPVRKEGKLPYKSIKTVCDLEYGTAVLEIHQDAFPAGSKVLLHDDLLATGGTISAAVDLIQQLGGNVVACSFLISLNFLDGKKLIEEDLQKECIVLLEYQ</sequence>
<dbReference type="GO" id="GO:0044209">
    <property type="term" value="P:AMP salvage"/>
    <property type="evidence" value="ECO:0007669"/>
    <property type="project" value="UniProtKB-UniRule"/>
</dbReference>
<dbReference type="Pfam" id="PF00156">
    <property type="entry name" value="Pribosyltran"/>
    <property type="match status" value="1"/>
</dbReference>